<dbReference type="GO" id="GO:0008017">
    <property type="term" value="F:microtubule binding"/>
    <property type="evidence" value="ECO:0007669"/>
    <property type="project" value="InterPro"/>
</dbReference>
<dbReference type="OrthoDB" id="2119228at2759"/>
<organism evidence="3 4">
    <name type="scientific">Triparma strigata</name>
    <dbReference type="NCBI Taxonomy" id="1606541"/>
    <lineage>
        <taxon>Eukaryota</taxon>
        <taxon>Sar</taxon>
        <taxon>Stramenopiles</taxon>
        <taxon>Ochrophyta</taxon>
        <taxon>Bolidophyceae</taxon>
        <taxon>Parmales</taxon>
        <taxon>Triparmaceae</taxon>
        <taxon>Triparma</taxon>
    </lineage>
</organism>
<sequence length="947" mass="107840">MPHPLLSKSLKIATSKIREADRASRAGVSVGNTRQLIEWVNSFLGLIPRRKNEPVADPKNVGLSKLNDFGNGNTACQILDACTYGEVVKMERVRFGLSLTDSEKLSNWKEFQRSLDKLKISKSIDVNRLAAGLATDNLDLLKYLKALWNSMDNMEDYDPEERRGHAKGSLNSKNVKKKGGRQGGYAAANSNERAAIAAAKRAKQYNAKQQQHSDASYASDSDYSRDSSVASGARRRGKPRKGAAAPSSGSEMEDTVLRREEERRLKLEAKKKKLLEMKKLQDEARAVKEEKEKIKQERIQLKREEAEKVKLEKARVKEERRIERERKMKEKENVEAESLSDITISPRPSPTKKSAKKQKKKKPKKKKAEAEEEEEEELMVTGDDQGVAASANKPHNHRWRDNHIPPPQIRQQVPAPAPAPAPSSTQFLSSVQQRFQEKQLELSKPTAPTFHPPRLSATNTKLTAMQQLMACHPKIPSDCLMQRELNVVGLQGLMNDLIDSDPQADVSDLVLIFEEENAKLNKLKNNSHENDGSNTARVKAVKSYYYGYHGQLMAGNIDKLSRLDVKRDVWMEEEEEKGKKKGPGEAVAPKNQVTPVKAAEKKSKLLQPGWATKKVEEVERVEDELPDLSPQSNANVMSQMFQMPQFNIPPGNMNLAAAAANSGGQPQAQQFFPPPQFFMAQMQMYQQMMEQQQKQMAEGSNTEAAEEKKRSPRPSPTRRPRPPEQKQPVSEKSSRSHGPRRRQQQQQLEEEEFDDYDDEATQHSRNSRNTRDTRDTRRSGKSERVKGGGGYASQQQQQQQQRSHAHAPQTKESSRSPLRNVGNARNRSPRPDERHHTQSFEEEEKLKKSLRRLDGELKKGGYGAKHAEKQLHGSQMQARQQRQQRHQKEQQRKAPPKQRRVYEDDDDEAYMQQIDEYQQQGRMPSKKEQEAAMFDHYESNYQKKAKR</sequence>
<reference evidence="4" key="1">
    <citation type="journal article" date="2023" name="Commun. Biol.">
        <title>Genome analysis of Parmales, the sister group of diatoms, reveals the evolutionary specialization of diatoms from phago-mixotrophs to photoautotrophs.</title>
        <authorList>
            <person name="Ban H."/>
            <person name="Sato S."/>
            <person name="Yoshikawa S."/>
            <person name="Yamada K."/>
            <person name="Nakamura Y."/>
            <person name="Ichinomiya M."/>
            <person name="Sato N."/>
            <person name="Blanc-Mathieu R."/>
            <person name="Endo H."/>
            <person name="Kuwata A."/>
            <person name="Ogata H."/>
        </authorList>
    </citation>
    <scope>NUCLEOTIDE SEQUENCE [LARGE SCALE GENOMIC DNA]</scope>
    <source>
        <strain evidence="4">NIES 3701</strain>
    </source>
</reference>
<proteinExistence type="predicted"/>
<keyword evidence="4" id="KW-1185">Reference proteome</keyword>
<feature type="compositionally biased region" description="Basic and acidic residues" evidence="1">
    <location>
        <begin position="829"/>
        <end position="871"/>
    </location>
</feature>
<name>A0A9W7B5V6_9STRA</name>
<dbReference type="PROSITE" id="PS50021">
    <property type="entry name" value="CH"/>
    <property type="match status" value="1"/>
</dbReference>
<accession>A0A9W7B5V6</accession>
<feature type="compositionally biased region" description="Basic residues" evidence="1">
    <location>
        <begin position="710"/>
        <end position="720"/>
    </location>
</feature>
<evidence type="ECO:0000256" key="1">
    <source>
        <dbReference type="SAM" id="MobiDB-lite"/>
    </source>
</evidence>
<feature type="region of interest" description="Disordered" evidence="1">
    <location>
        <begin position="689"/>
        <end position="947"/>
    </location>
</feature>
<comment type="caution">
    <text evidence="3">The sequence shown here is derived from an EMBL/GenBank/DDBJ whole genome shotgun (WGS) entry which is preliminary data.</text>
</comment>
<dbReference type="PANTHER" id="PTHR10623">
    <property type="entry name" value="MICROTUBULE-ASSOCIATED PROTEIN RP/EB FAMILY MEMBER"/>
    <property type="match status" value="1"/>
</dbReference>
<dbReference type="Proteomes" id="UP001165085">
    <property type="component" value="Unassembled WGS sequence"/>
</dbReference>
<feature type="compositionally biased region" description="Low complexity" evidence="1">
    <location>
        <begin position="186"/>
        <end position="232"/>
    </location>
</feature>
<feature type="region of interest" description="Disordered" evidence="1">
    <location>
        <begin position="574"/>
        <end position="601"/>
    </location>
</feature>
<evidence type="ECO:0000259" key="2">
    <source>
        <dbReference type="PROSITE" id="PS50021"/>
    </source>
</evidence>
<evidence type="ECO:0000313" key="4">
    <source>
        <dbReference type="Proteomes" id="UP001165085"/>
    </source>
</evidence>
<dbReference type="InterPro" id="IPR036872">
    <property type="entry name" value="CH_dom_sf"/>
</dbReference>
<dbReference type="EMBL" id="BRXY01000296">
    <property type="protein sequence ID" value="GMH84701.1"/>
    <property type="molecule type" value="Genomic_DNA"/>
</dbReference>
<dbReference type="Gene3D" id="1.10.418.10">
    <property type="entry name" value="Calponin-like domain"/>
    <property type="match status" value="1"/>
</dbReference>
<feature type="region of interest" description="Disordered" evidence="1">
    <location>
        <begin position="158"/>
        <end position="427"/>
    </location>
</feature>
<feature type="compositionally biased region" description="Basic residues" evidence="1">
    <location>
        <begin position="353"/>
        <end position="367"/>
    </location>
</feature>
<feature type="compositionally biased region" description="Basic and acidic residues" evidence="1">
    <location>
        <begin position="925"/>
        <end position="938"/>
    </location>
</feature>
<evidence type="ECO:0000313" key="3">
    <source>
        <dbReference type="EMBL" id="GMH84701.1"/>
    </source>
</evidence>
<dbReference type="InterPro" id="IPR027328">
    <property type="entry name" value="MAPRE"/>
</dbReference>
<dbReference type="SUPFAM" id="SSF47576">
    <property type="entry name" value="Calponin-homology domain, CH-domain"/>
    <property type="match status" value="1"/>
</dbReference>
<feature type="compositionally biased region" description="Basic and acidic residues" evidence="1">
    <location>
        <begin position="255"/>
        <end position="334"/>
    </location>
</feature>
<protein>
    <recommendedName>
        <fullName evidence="2">Calponin-homology (CH) domain-containing protein</fullName>
    </recommendedName>
</protein>
<feature type="compositionally biased region" description="Basic and acidic residues" evidence="1">
    <location>
        <begin position="769"/>
        <end position="786"/>
    </location>
</feature>
<dbReference type="InterPro" id="IPR001715">
    <property type="entry name" value="CH_dom"/>
</dbReference>
<dbReference type="AlphaFoldDB" id="A0A9W7B5V6"/>
<feature type="compositionally biased region" description="Acidic residues" evidence="1">
    <location>
        <begin position="748"/>
        <end position="759"/>
    </location>
</feature>
<gene>
    <name evidence="3" type="ORF">TrST_g13214</name>
</gene>
<feature type="domain" description="Calponin-homology (CH)" evidence="2">
    <location>
        <begin position="30"/>
        <end position="149"/>
    </location>
</feature>